<protein>
    <recommendedName>
        <fullName evidence="5">RING-type domain-containing protein</fullName>
    </recommendedName>
</protein>
<evidence type="ECO:0000256" key="3">
    <source>
        <dbReference type="ARBA" id="ARBA00022833"/>
    </source>
</evidence>
<evidence type="ECO:0000313" key="6">
    <source>
        <dbReference type="EMBL" id="AYV81122.1"/>
    </source>
</evidence>
<dbReference type="SUPFAM" id="SSF49599">
    <property type="entry name" value="TRAF domain-like"/>
    <property type="match status" value="1"/>
</dbReference>
<keyword evidence="1" id="KW-0479">Metal-binding</keyword>
<proteinExistence type="predicted"/>
<evidence type="ECO:0000259" key="5">
    <source>
        <dbReference type="PROSITE" id="PS50089"/>
    </source>
</evidence>
<evidence type="ECO:0000256" key="4">
    <source>
        <dbReference type="PROSITE-ProRule" id="PRU00175"/>
    </source>
</evidence>
<dbReference type="InterPro" id="IPR018957">
    <property type="entry name" value="Znf_C3HC4_RING-type"/>
</dbReference>
<feature type="domain" description="RING-type" evidence="5">
    <location>
        <begin position="39"/>
        <end position="75"/>
    </location>
</feature>
<dbReference type="PROSITE" id="PS50089">
    <property type="entry name" value="ZF_RING_2"/>
    <property type="match status" value="1"/>
</dbReference>
<reference evidence="6" key="1">
    <citation type="submission" date="2018-10" db="EMBL/GenBank/DDBJ databases">
        <title>Hidden diversity of soil giant viruses.</title>
        <authorList>
            <person name="Schulz F."/>
            <person name="Alteio L."/>
            <person name="Goudeau D."/>
            <person name="Ryan E.M."/>
            <person name="Malmstrom R.R."/>
            <person name="Blanchard J."/>
            <person name="Woyke T."/>
        </authorList>
    </citation>
    <scope>NUCLEOTIDE SEQUENCE</scope>
    <source>
        <strain evidence="6">HAV1</strain>
    </source>
</reference>
<dbReference type="Gene3D" id="3.30.40.10">
    <property type="entry name" value="Zinc/RING finger domain, C3HC4 (zinc finger)"/>
    <property type="match status" value="1"/>
</dbReference>
<evidence type="ECO:0000256" key="2">
    <source>
        <dbReference type="ARBA" id="ARBA00022771"/>
    </source>
</evidence>
<accession>A0A3G5A1Q1</accession>
<keyword evidence="3" id="KW-0862">Zinc</keyword>
<keyword evidence="2 4" id="KW-0863">Zinc-finger</keyword>
<sequence length="359" mass="40652">MTAHEALRKDTFFVKPAHSIDLKRFKKPDGTNFNACFICDLCGRAPLDPVASPHCGTAFCKECISHWMRKSSNCPDASCQECSEGKFDIAPAAYVTNHYAEAIIQCINISAGCEVKILFGKDGASCKKHLTECLYELVVCSDCKMHVYRGALAAHRESADHKRRITDAIFRSGEDVITKIKTLHMETEAIDRRVLELKVKNLEESNAPWAFLSHEVKQWSKLEMKEIDEIYLGKQTKKICHRIFKKMDSHTVISGRKFWFGIEKGLDGIIGFFLRCEPTVPVRPLTILFQLVVRKRGAPTFAYKGEFSQMTFLTQLAWGHENFITESALRTLGGYHPDEDIIDFGVSFCLAPTQEWPST</sequence>
<dbReference type="SUPFAM" id="SSF57850">
    <property type="entry name" value="RING/U-box"/>
    <property type="match status" value="1"/>
</dbReference>
<evidence type="ECO:0000256" key="1">
    <source>
        <dbReference type="ARBA" id="ARBA00022723"/>
    </source>
</evidence>
<organism evidence="6">
    <name type="scientific">Harvfovirus sp</name>
    <dbReference type="NCBI Taxonomy" id="2487768"/>
    <lineage>
        <taxon>Viruses</taxon>
        <taxon>Varidnaviria</taxon>
        <taxon>Bamfordvirae</taxon>
        <taxon>Nucleocytoviricota</taxon>
        <taxon>Megaviricetes</taxon>
        <taxon>Imitervirales</taxon>
        <taxon>Mimiviridae</taxon>
        <taxon>Klosneuvirinae</taxon>
    </lineage>
</organism>
<dbReference type="GO" id="GO:0008270">
    <property type="term" value="F:zinc ion binding"/>
    <property type="evidence" value="ECO:0007669"/>
    <property type="project" value="UniProtKB-KW"/>
</dbReference>
<dbReference type="Pfam" id="PF00097">
    <property type="entry name" value="zf-C3HC4"/>
    <property type="match status" value="1"/>
</dbReference>
<dbReference type="InterPro" id="IPR013083">
    <property type="entry name" value="Znf_RING/FYVE/PHD"/>
</dbReference>
<gene>
    <name evidence="6" type="ORF">Harvfovirus17_16</name>
</gene>
<dbReference type="InterPro" id="IPR001841">
    <property type="entry name" value="Znf_RING"/>
</dbReference>
<name>A0A3G5A1Q1_9VIRU</name>
<dbReference type="EMBL" id="MK072259">
    <property type="protein sequence ID" value="AYV81122.1"/>
    <property type="molecule type" value="Genomic_DNA"/>
</dbReference>